<dbReference type="InterPro" id="IPR023635">
    <property type="entry name" value="Peptide_deformylase"/>
</dbReference>
<evidence type="ECO:0000313" key="2">
    <source>
        <dbReference type="EMBL" id="MBU4692258.1"/>
    </source>
</evidence>
<evidence type="ECO:0000313" key="3">
    <source>
        <dbReference type="Proteomes" id="UP000718793"/>
    </source>
</evidence>
<feature type="binding site" evidence="1">
    <location>
        <position position="157"/>
    </location>
    <ligand>
        <name>Fe cation</name>
        <dbReference type="ChEBI" id="CHEBI:24875"/>
    </ligand>
</feature>
<keyword evidence="1" id="KW-0479">Metal-binding</keyword>
<feature type="binding site" evidence="1">
    <location>
        <position position="153"/>
    </location>
    <ligand>
        <name>Fe cation</name>
        <dbReference type="ChEBI" id="CHEBI:24875"/>
    </ligand>
</feature>
<dbReference type="EC" id="3.5.1.88" evidence="1"/>
<comment type="cofactor">
    <cofactor evidence="1">
        <name>Fe(2+)</name>
        <dbReference type="ChEBI" id="CHEBI:29033"/>
    </cofactor>
    <text evidence="1">Binds 1 Fe(2+) ion.</text>
</comment>
<organism evidence="2 3">
    <name type="scientific">Mycoplasma zalophi</name>
    <dbReference type="NCBI Taxonomy" id="191287"/>
    <lineage>
        <taxon>Bacteria</taxon>
        <taxon>Bacillati</taxon>
        <taxon>Mycoplasmatota</taxon>
        <taxon>Mollicutes</taxon>
        <taxon>Mycoplasmataceae</taxon>
        <taxon>Mycoplasma</taxon>
    </lineage>
</organism>
<dbReference type="NCBIfam" id="TIGR00079">
    <property type="entry name" value="pept_deformyl"/>
    <property type="match status" value="1"/>
</dbReference>
<dbReference type="GO" id="GO:0042586">
    <property type="term" value="F:peptide deformylase activity"/>
    <property type="evidence" value="ECO:0007669"/>
    <property type="project" value="UniProtKB-EC"/>
</dbReference>
<dbReference type="HAMAP" id="MF_00163">
    <property type="entry name" value="Pep_deformylase"/>
    <property type="match status" value="1"/>
</dbReference>
<feature type="active site" evidence="1">
    <location>
        <position position="154"/>
    </location>
</feature>
<reference evidence="2" key="1">
    <citation type="submission" date="2021-06" db="EMBL/GenBank/DDBJ databases">
        <title>Novel Mycoplasma species detected in California sea lions (Zalophus californianus) from the USA.</title>
        <authorList>
            <person name="Volokhov D.V."/>
            <person name="Furtak V.A."/>
            <person name="Zagorodnyaya T.A."/>
        </authorList>
    </citation>
    <scope>NUCLEOTIDE SEQUENCE [LARGE SCALE GENOMIC DNA]</scope>
    <source>
        <strain evidence="2">CSL 5346</strain>
    </source>
</reference>
<comment type="catalytic activity">
    <reaction evidence="1">
        <text>N-terminal N-formyl-L-methionyl-[peptide] + H2O = N-terminal L-methionyl-[peptide] + formate</text>
        <dbReference type="Rhea" id="RHEA:24420"/>
        <dbReference type="Rhea" id="RHEA-COMP:10639"/>
        <dbReference type="Rhea" id="RHEA-COMP:10640"/>
        <dbReference type="ChEBI" id="CHEBI:15377"/>
        <dbReference type="ChEBI" id="CHEBI:15740"/>
        <dbReference type="ChEBI" id="CHEBI:49298"/>
        <dbReference type="ChEBI" id="CHEBI:64731"/>
        <dbReference type="EC" id="3.5.1.88"/>
    </reaction>
</comment>
<accession>A0ABS6DQ36</accession>
<keyword evidence="1 2" id="KW-0378">Hydrolase</keyword>
<dbReference type="CDD" id="cd00487">
    <property type="entry name" value="Pep_deformylase"/>
    <property type="match status" value="1"/>
</dbReference>
<comment type="function">
    <text evidence="1">Removes the formyl group from the N-terminal Met of newly synthesized proteins. Requires at least a dipeptide for an efficient rate of reaction. N-terminal L-methionine is a prerequisite for activity but the enzyme has broad specificity at other positions.</text>
</comment>
<dbReference type="Pfam" id="PF01327">
    <property type="entry name" value="Pep_deformylase"/>
    <property type="match status" value="1"/>
</dbReference>
<gene>
    <name evidence="1 2" type="primary">def</name>
    <name evidence="2" type="ORF">KQ875_01440</name>
</gene>
<dbReference type="Proteomes" id="UP000718793">
    <property type="component" value="Unassembled WGS sequence"/>
</dbReference>
<protein>
    <recommendedName>
        <fullName evidence="1">Peptide deformylase</fullName>
        <shortName evidence="1">PDF</shortName>
        <ecNumber evidence="1">3.5.1.88</ecNumber>
    </recommendedName>
    <alternativeName>
        <fullName evidence="1">Polypeptide deformylase</fullName>
    </alternativeName>
</protein>
<evidence type="ECO:0000256" key="1">
    <source>
        <dbReference type="HAMAP-Rule" id="MF_00163"/>
    </source>
</evidence>
<sequence>MFKVKLTKLPAKVLRQKSKDVPIPLTEEDELLIQKMIYHIDDSQTEGTKFRPGVGVAAVQYGILKNIFYIFIQDDDGNVIFKDALINPVMKGHSEALQALAQGEGCLSVSDAWPNQEGYVKRYNRVIIDAYSYNERKMKRYDTTGYLAIVMQHEYDHLQGKLFLDHIDQKNPWQATKDLKLVG</sequence>
<comment type="similarity">
    <text evidence="1">Belongs to the polypeptide deformylase family.</text>
</comment>
<dbReference type="RefSeq" id="WP_216488673.1">
    <property type="nucleotide sequence ID" value="NZ_JAHMHH010000001.1"/>
</dbReference>
<keyword evidence="3" id="KW-1185">Reference proteome</keyword>
<proteinExistence type="inferred from homology"/>
<keyword evidence="1" id="KW-0408">Iron</keyword>
<feature type="binding site" evidence="1">
    <location>
        <position position="106"/>
    </location>
    <ligand>
        <name>Fe cation</name>
        <dbReference type="ChEBI" id="CHEBI:24875"/>
    </ligand>
</feature>
<dbReference type="PANTHER" id="PTHR10458">
    <property type="entry name" value="PEPTIDE DEFORMYLASE"/>
    <property type="match status" value="1"/>
</dbReference>
<dbReference type="PANTHER" id="PTHR10458:SF22">
    <property type="entry name" value="PEPTIDE DEFORMYLASE"/>
    <property type="match status" value="1"/>
</dbReference>
<dbReference type="PIRSF" id="PIRSF004749">
    <property type="entry name" value="Pep_def"/>
    <property type="match status" value="1"/>
</dbReference>
<keyword evidence="1" id="KW-0648">Protein biosynthesis</keyword>
<comment type="caution">
    <text evidence="2">The sequence shown here is derived from an EMBL/GenBank/DDBJ whole genome shotgun (WGS) entry which is preliminary data.</text>
</comment>
<dbReference type="EMBL" id="JAHMHH010000001">
    <property type="protein sequence ID" value="MBU4692258.1"/>
    <property type="molecule type" value="Genomic_DNA"/>
</dbReference>
<name>A0ABS6DQ36_9MOLU</name>